<comment type="caution">
    <text evidence="9">The sequence shown here is derived from an EMBL/GenBank/DDBJ whole genome shotgun (WGS) entry which is preliminary data.</text>
</comment>
<feature type="transmembrane region" description="Helical" evidence="7">
    <location>
        <begin position="146"/>
        <end position="168"/>
    </location>
</feature>
<dbReference type="RefSeq" id="XP_066702315.1">
    <property type="nucleotide sequence ID" value="XM_066842453.1"/>
</dbReference>
<feature type="transmembrane region" description="Helical" evidence="7">
    <location>
        <begin position="65"/>
        <end position="87"/>
    </location>
</feature>
<comment type="subcellular location">
    <subcellularLocation>
        <location evidence="1">Membrane</location>
        <topology evidence="1">Multi-pass membrane protein</topology>
    </subcellularLocation>
</comment>
<feature type="transmembrane region" description="Helical" evidence="7">
    <location>
        <begin position="32"/>
        <end position="53"/>
    </location>
</feature>
<protein>
    <recommendedName>
        <fullName evidence="8">Rhodopsin domain-containing protein</fullName>
    </recommendedName>
</protein>
<feature type="transmembrane region" description="Helical" evidence="7">
    <location>
        <begin position="268"/>
        <end position="289"/>
    </location>
</feature>
<feature type="domain" description="Rhodopsin" evidence="8">
    <location>
        <begin position="50"/>
        <end position="290"/>
    </location>
</feature>
<feature type="compositionally biased region" description="Polar residues" evidence="6">
    <location>
        <begin position="313"/>
        <end position="326"/>
    </location>
</feature>
<evidence type="ECO:0000259" key="8">
    <source>
        <dbReference type="Pfam" id="PF20684"/>
    </source>
</evidence>
<sequence length="410" mass="45540">MIIPNGAFARAAASEPGGSAQPPVRTDDLGSAVIIVGAISVSITTIALALRLWARAQSNKWSFWWDDWILMVTTLFSHGFLALNMAWTRLGLGKHVENIDMASLLPTIYMSKASILMYAICIYLIKVSALLLYARVFNRSKRFRLVLRWLGGVVTAWFLCTALVPWFNCNPIRKTIDPFVPGVCFDRMDWFLASAFINAAIDLTILIMPLQQVWKLQMTTRRKIQVTLVFLLGYCSAFLSFSRFVIIIRDPTVMSVEPVADPYYHTVPILLISMLEAPFAIVALCAPTIGQFGASAFQGGTFASRLSSIFRSRKSQGSSHNTQTTYESKESGPKSHFGSASDATTRRSYVPIECKQPSKTTSITQQVSPNPNSSDMAGYGQSSVHIGRTDRSSEEDTIPMTSMHRYGWDK</sequence>
<dbReference type="GeneID" id="92075515"/>
<dbReference type="InterPro" id="IPR052337">
    <property type="entry name" value="SAT4-like"/>
</dbReference>
<organism evidence="9 10">
    <name type="scientific">Apiospora aurea</name>
    <dbReference type="NCBI Taxonomy" id="335848"/>
    <lineage>
        <taxon>Eukaryota</taxon>
        <taxon>Fungi</taxon>
        <taxon>Dikarya</taxon>
        <taxon>Ascomycota</taxon>
        <taxon>Pezizomycotina</taxon>
        <taxon>Sordariomycetes</taxon>
        <taxon>Xylariomycetidae</taxon>
        <taxon>Amphisphaeriales</taxon>
        <taxon>Apiosporaceae</taxon>
        <taxon>Apiospora</taxon>
    </lineage>
</organism>
<feature type="transmembrane region" description="Helical" evidence="7">
    <location>
        <begin position="228"/>
        <end position="248"/>
    </location>
</feature>
<name>A0ABR1QJT7_9PEZI</name>
<evidence type="ECO:0000256" key="2">
    <source>
        <dbReference type="ARBA" id="ARBA00022692"/>
    </source>
</evidence>
<dbReference type="PANTHER" id="PTHR33048">
    <property type="entry name" value="PTH11-LIKE INTEGRAL MEMBRANE PROTEIN (AFU_ORTHOLOGUE AFUA_5G11245)"/>
    <property type="match status" value="1"/>
</dbReference>
<evidence type="ECO:0000313" key="9">
    <source>
        <dbReference type="EMBL" id="KAK7957009.1"/>
    </source>
</evidence>
<feature type="compositionally biased region" description="Polar residues" evidence="6">
    <location>
        <begin position="357"/>
        <end position="384"/>
    </location>
</feature>
<evidence type="ECO:0000256" key="5">
    <source>
        <dbReference type="ARBA" id="ARBA00038359"/>
    </source>
</evidence>
<dbReference type="Pfam" id="PF20684">
    <property type="entry name" value="Fung_rhodopsin"/>
    <property type="match status" value="1"/>
</dbReference>
<keyword evidence="4 7" id="KW-0472">Membrane</keyword>
<evidence type="ECO:0000313" key="10">
    <source>
        <dbReference type="Proteomes" id="UP001391051"/>
    </source>
</evidence>
<dbReference type="PANTHER" id="PTHR33048:SF47">
    <property type="entry name" value="INTEGRAL MEMBRANE PROTEIN-RELATED"/>
    <property type="match status" value="1"/>
</dbReference>
<evidence type="ECO:0000256" key="7">
    <source>
        <dbReference type="SAM" id="Phobius"/>
    </source>
</evidence>
<dbReference type="EMBL" id="JAQQWE010000004">
    <property type="protein sequence ID" value="KAK7957009.1"/>
    <property type="molecule type" value="Genomic_DNA"/>
</dbReference>
<feature type="region of interest" description="Disordered" evidence="6">
    <location>
        <begin position="313"/>
        <end position="410"/>
    </location>
</feature>
<gene>
    <name evidence="9" type="ORF">PG986_006231</name>
</gene>
<evidence type="ECO:0000256" key="1">
    <source>
        <dbReference type="ARBA" id="ARBA00004141"/>
    </source>
</evidence>
<proteinExistence type="inferred from homology"/>
<dbReference type="Proteomes" id="UP001391051">
    <property type="component" value="Unassembled WGS sequence"/>
</dbReference>
<keyword evidence="2 7" id="KW-0812">Transmembrane</keyword>
<evidence type="ECO:0000256" key="4">
    <source>
        <dbReference type="ARBA" id="ARBA00023136"/>
    </source>
</evidence>
<feature type="transmembrane region" description="Helical" evidence="7">
    <location>
        <begin position="115"/>
        <end position="134"/>
    </location>
</feature>
<comment type="similarity">
    <text evidence="5">Belongs to the SAT4 family.</text>
</comment>
<evidence type="ECO:0000256" key="3">
    <source>
        <dbReference type="ARBA" id="ARBA00022989"/>
    </source>
</evidence>
<reference evidence="9 10" key="1">
    <citation type="submission" date="2023-01" db="EMBL/GenBank/DDBJ databases">
        <title>Analysis of 21 Apiospora genomes using comparative genomics revels a genus with tremendous synthesis potential of carbohydrate active enzymes and secondary metabolites.</title>
        <authorList>
            <person name="Sorensen T."/>
        </authorList>
    </citation>
    <scope>NUCLEOTIDE SEQUENCE [LARGE SCALE GENOMIC DNA]</scope>
    <source>
        <strain evidence="9 10">CBS 24483</strain>
    </source>
</reference>
<evidence type="ECO:0000256" key="6">
    <source>
        <dbReference type="SAM" id="MobiDB-lite"/>
    </source>
</evidence>
<accession>A0ABR1QJT7</accession>
<dbReference type="InterPro" id="IPR049326">
    <property type="entry name" value="Rhodopsin_dom_fungi"/>
</dbReference>
<feature type="transmembrane region" description="Helical" evidence="7">
    <location>
        <begin position="188"/>
        <end position="207"/>
    </location>
</feature>
<keyword evidence="3 7" id="KW-1133">Transmembrane helix</keyword>
<keyword evidence="10" id="KW-1185">Reference proteome</keyword>